<dbReference type="PANTHER" id="PTHR10953">
    <property type="entry name" value="UBIQUITIN-ACTIVATING ENZYME E1"/>
    <property type="match status" value="1"/>
</dbReference>
<dbReference type="Pfam" id="PF00899">
    <property type="entry name" value="ThiF"/>
    <property type="match status" value="2"/>
</dbReference>
<feature type="domain" description="Ubiquitin-activating enzyme E1 C-terminal" evidence="9">
    <location>
        <begin position="881"/>
        <end position="1007"/>
    </location>
</feature>
<feature type="active site" description="Glycyl thioester intermediate" evidence="7">
    <location>
        <position position="587"/>
    </location>
</feature>
<evidence type="ECO:0000256" key="8">
    <source>
        <dbReference type="RuleBase" id="RU000519"/>
    </source>
</evidence>
<dbReference type="InterPro" id="IPR042449">
    <property type="entry name" value="Ub-E1_IAD_1"/>
</dbReference>
<dbReference type="Pfam" id="PF09358">
    <property type="entry name" value="E1_UFD"/>
    <property type="match status" value="1"/>
</dbReference>
<organism evidence="10 12">
    <name type="scientific">Tritrichomonas musculus</name>
    <dbReference type="NCBI Taxonomy" id="1915356"/>
    <lineage>
        <taxon>Eukaryota</taxon>
        <taxon>Metamonada</taxon>
        <taxon>Parabasalia</taxon>
        <taxon>Tritrichomonadida</taxon>
        <taxon>Tritrichomonadidae</taxon>
        <taxon>Tritrichomonas</taxon>
    </lineage>
</organism>
<dbReference type="InterPro" id="IPR019572">
    <property type="entry name" value="UBA_E1_SCCH"/>
</dbReference>
<evidence type="ECO:0000313" key="12">
    <source>
        <dbReference type="Proteomes" id="UP001470230"/>
    </source>
</evidence>
<dbReference type="InterPro" id="IPR033127">
    <property type="entry name" value="UBQ-activ_enz_E1_Cys_AS"/>
</dbReference>
<sequence>MIEGKSIDESLYSRQIYVLGVDAMKKLAASSVLVSGLGGLGVEIAKNIILAGVSNVTIHDTRNCQQNDLASNFYLKEADIGTNRAYSCLKSLSSLNEYVSVTAKTDELTNEFLINYKCVVITDYHKESEIKRISRFCHENDIKLILTGVCGVFAYMFNDFGNNFIVNDATGEIPSRFLISFITNNEKGLVTIAEDETYEIGDGDIIKFEEVEGMTELNGKEYQITVRDKRHFYIGDTSKFGKYTNQHRSGYGVQVIVPKVMHFLEYSEALKKPEETIKTPFDFCSFGRDQQVILAFAAYQRCLDQKDDEIDGKVSQKDIIKYAKEINNECKIVEEIDEGLLSEFARESSYSIAPTCATFGGIAGQEVIKAFSGKFTPVNQFLAMGYIESLSSKKEDLECTLMNDRYDPYRAVFGNKHHEIMMNLRYFIIGAGALGCEQLKNFALMGVATKGKGKVFMTDMDSIERSNLNRQFLFRNSDIGKMKSEAAASAAREMNPSINIEAHQNKIGPESSDIYNDDFYLSLDGVCNALDNVQTRMFSDEMCVFYKKPLLESGTLGPKAHFQTIVPYLTESYNSQQDPPEKGIPMCTLHNFPSNISHCCMWARDLFGGLFEKTPLLVTSLLKNGRDRNAIKEIIDNLRNTNLLAWQQTKESVFELLKKEKCQNFEDCIKWARLLFEELFNLKIRDLQYYIPRDKITKEGLPFWTGNKRFPEIQKFDPNNHYHAEFVTRAAILRARIFGIQIESNIPQRASKVQISEWKLSSKEIKIPEEESNDDKQEIEVTKDTEDSINEIISLVQNCKELHPEIFEKDDDANGHIDFVAAAANIRALNYQIETEDKLEIKRIAGKIIPAIATTTAMICGLVALEMYKLHCPEKKKIDSFRFGSINIGISSFNICEPLPCHKVKCVANGIEFSLWDAWEIKGDLTLQQLIDEIIEKYKLIVDSIAIGHFLLYMSFNANKKSLQTKITDSLINKFKYKPFGNGKYLIEITALCRDFDENDVKDIPSFILNIKG</sequence>
<keyword evidence="5 8" id="KW-0833">Ubl conjugation pathway</keyword>
<dbReference type="InterPro" id="IPR042302">
    <property type="entry name" value="E1_FCCH_sf"/>
</dbReference>
<dbReference type="PROSITE" id="PS00865">
    <property type="entry name" value="UBIQUITIN_ACTIVAT_2"/>
    <property type="match status" value="1"/>
</dbReference>
<dbReference type="Gene3D" id="3.40.50.12550">
    <property type="entry name" value="Ubiquitin-activating enzyme E1, inactive adenylation domain, subdomain 2"/>
    <property type="match status" value="1"/>
</dbReference>
<dbReference type="InterPro" id="IPR000011">
    <property type="entry name" value="UBQ/SUMO-activ_enz_E1-like"/>
</dbReference>
<dbReference type="Proteomes" id="UP001470230">
    <property type="component" value="Unassembled WGS sequence"/>
</dbReference>
<evidence type="ECO:0000313" key="10">
    <source>
        <dbReference type="EMBL" id="KAK8835192.1"/>
    </source>
</evidence>
<dbReference type="EMBL" id="JAPFFF010000057">
    <property type="protein sequence ID" value="KAK8837884.1"/>
    <property type="molecule type" value="Genomic_DNA"/>
</dbReference>
<dbReference type="SUPFAM" id="SSF69572">
    <property type="entry name" value="Activating enzymes of the ubiquitin-like proteins"/>
    <property type="match status" value="2"/>
</dbReference>
<keyword evidence="12" id="KW-1185">Reference proteome</keyword>
<keyword evidence="4 8" id="KW-0547">Nucleotide-binding</keyword>
<dbReference type="PANTHER" id="PTHR10953:SF4">
    <property type="entry name" value="UBIQUITIN-ACTIVATING ENZYME E1 C-TERMINAL DOMAIN-CONTAINING PROTEIN"/>
    <property type="match status" value="1"/>
</dbReference>
<protein>
    <recommendedName>
        <fullName evidence="9">Ubiquitin-activating enzyme E1 C-terminal domain-containing protein</fullName>
    </recommendedName>
</protein>
<dbReference type="InterPro" id="IPR038252">
    <property type="entry name" value="UBA_E1_C_sf"/>
</dbReference>
<evidence type="ECO:0000259" key="9">
    <source>
        <dbReference type="SMART" id="SM00985"/>
    </source>
</evidence>
<dbReference type="PRINTS" id="PR01849">
    <property type="entry name" value="UBIQUITINACT"/>
</dbReference>
<gene>
    <name evidence="10" type="ORF">M9Y10_017283</name>
    <name evidence="11" type="ORF">M9Y10_035825</name>
</gene>
<dbReference type="Gene3D" id="1.10.10.2660">
    <property type="entry name" value="Ubiquitin-activating enzyme E1, SCCH domain"/>
    <property type="match status" value="1"/>
</dbReference>
<dbReference type="Gene3D" id="3.10.290.60">
    <property type="entry name" value="Ubiquitin-activating enzyme E1, UFD domain"/>
    <property type="match status" value="1"/>
</dbReference>
<proteinExistence type="inferred from homology"/>
<dbReference type="InterPro" id="IPR035985">
    <property type="entry name" value="Ubiquitin-activating_enz"/>
</dbReference>
<name>A0ABR2GMR4_9EUKA</name>
<dbReference type="Gene3D" id="3.40.50.720">
    <property type="entry name" value="NAD(P)-binding Rossmann-like Domain"/>
    <property type="match status" value="1"/>
</dbReference>
<dbReference type="InterPro" id="IPR042063">
    <property type="entry name" value="Ubi_acti_E1_SCCH"/>
</dbReference>
<evidence type="ECO:0000256" key="2">
    <source>
        <dbReference type="ARBA" id="ARBA00005673"/>
    </source>
</evidence>
<evidence type="ECO:0000256" key="4">
    <source>
        <dbReference type="ARBA" id="ARBA00022741"/>
    </source>
</evidence>
<evidence type="ECO:0000256" key="7">
    <source>
        <dbReference type="PROSITE-ProRule" id="PRU10132"/>
    </source>
</evidence>
<dbReference type="NCBIfam" id="TIGR01408">
    <property type="entry name" value="Ube1"/>
    <property type="match status" value="1"/>
</dbReference>
<comment type="caution">
    <text evidence="10">The sequence shown here is derived from an EMBL/GenBank/DDBJ whole genome shotgun (WGS) entry which is preliminary data.</text>
</comment>
<accession>A0ABR2GMR4</accession>
<dbReference type="SMART" id="SM00985">
    <property type="entry name" value="UBA_e1_C"/>
    <property type="match status" value="1"/>
</dbReference>
<evidence type="ECO:0000313" key="11">
    <source>
        <dbReference type="EMBL" id="KAK8837884.1"/>
    </source>
</evidence>
<reference evidence="10 12" key="1">
    <citation type="submission" date="2024-04" db="EMBL/GenBank/DDBJ databases">
        <title>Tritrichomonas musculus Genome.</title>
        <authorList>
            <person name="Alves-Ferreira E."/>
            <person name="Grigg M."/>
            <person name="Lorenzi H."/>
            <person name="Galac M."/>
        </authorList>
    </citation>
    <scope>NUCLEOTIDE SEQUENCE [LARGE SCALE GENOMIC DNA]</scope>
    <source>
        <strain evidence="10 12">EAF2021</strain>
    </source>
</reference>
<evidence type="ECO:0000256" key="1">
    <source>
        <dbReference type="ARBA" id="ARBA00004906"/>
    </source>
</evidence>
<evidence type="ECO:0000256" key="6">
    <source>
        <dbReference type="ARBA" id="ARBA00022840"/>
    </source>
</evidence>
<comment type="pathway">
    <text evidence="1">Protein modification; protein ubiquitination.</text>
</comment>
<dbReference type="InterPro" id="IPR045886">
    <property type="entry name" value="ThiF/MoeB/HesA"/>
</dbReference>
<keyword evidence="3 8" id="KW-0436">Ligase</keyword>
<keyword evidence="6 8" id="KW-0067">ATP-binding</keyword>
<evidence type="ECO:0000256" key="3">
    <source>
        <dbReference type="ARBA" id="ARBA00022598"/>
    </source>
</evidence>
<dbReference type="Pfam" id="PF10585">
    <property type="entry name" value="UBA_E1_SCCH"/>
    <property type="match status" value="1"/>
</dbReference>
<dbReference type="Gene3D" id="2.40.30.180">
    <property type="entry name" value="Ubiquitin-activating enzyme E1, FCCH domain"/>
    <property type="match status" value="1"/>
</dbReference>
<dbReference type="InterPro" id="IPR018965">
    <property type="entry name" value="Ub-activating_enz_E1_C"/>
</dbReference>
<evidence type="ECO:0000256" key="5">
    <source>
        <dbReference type="ARBA" id="ARBA00022786"/>
    </source>
</evidence>
<dbReference type="InterPro" id="IPR000594">
    <property type="entry name" value="ThiF_NAD_FAD-bd"/>
</dbReference>
<comment type="similarity">
    <text evidence="2 8">Belongs to the ubiquitin-activating E1 family.</text>
</comment>
<dbReference type="Gene3D" id="3.50.50.80">
    <property type="entry name" value="Ubiquitin-activating enzyme E1, inactive adenylation domain, subdomain 1"/>
    <property type="match status" value="1"/>
</dbReference>
<dbReference type="EMBL" id="JAPFFF010000213">
    <property type="protein sequence ID" value="KAK8835192.1"/>
    <property type="molecule type" value="Genomic_DNA"/>
</dbReference>
<dbReference type="InterPro" id="IPR018075">
    <property type="entry name" value="UBQ-activ_enz_E1"/>
</dbReference>